<dbReference type="NCBIfam" id="TIGR01116">
    <property type="entry name" value="ATPase-IIA1_Ca"/>
    <property type="match status" value="1"/>
</dbReference>
<keyword evidence="8" id="KW-0460">Magnesium</keyword>
<evidence type="ECO:0000256" key="8">
    <source>
        <dbReference type="ARBA" id="ARBA00022842"/>
    </source>
</evidence>
<evidence type="ECO:0000256" key="12">
    <source>
        <dbReference type="ARBA" id="ARBA00023136"/>
    </source>
</evidence>
<dbReference type="InParanoid" id="A0A136JDU8"/>
<dbReference type="InterPro" id="IPR006068">
    <property type="entry name" value="ATPase_P-typ_cation-transptr_C"/>
</dbReference>
<dbReference type="InterPro" id="IPR023298">
    <property type="entry name" value="ATPase_P-typ_TM_dom_sf"/>
</dbReference>
<keyword evidence="4 14" id="KW-0812">Transmembrane</keyword>
<comment type="subcellular location">
    <subcellularLocation>
        <location evidence="1 14">Membrane</location>
        <topology evidence="1 14">Multi-pass membrane protein</topology>
    </subcellularLocation>
</comment>
<dbReference type="InterPro" id="IPR005782">
    <property type="entry name" value="P-type_ATPase_IIA"/>
</dbReference>
<dbReference type="InterPro" id="IPR059000">
    <property type="entry name" value="ATPase_P-type_domA"/>
</dbReference>
<dbReference type="SMART" id="SM00831">
    <property type="entry name" value="Cation_ATPase_N"/>
    <property type="match status" value="1"/>
</dbReference>
<feature type="transmembrane region" description="Helical" evidence="14">
    <location>
        <begin position="783"/>
        <end position="802"/>
    </location>
</feature>
<dbReference type="EMBL" id="KQ964246">
    <property type="protein sequence ID" value="KXJ95341.1"/>
    <property type="molecule type" value="Genomic_DNA"/>
</dbReference>
<reference evidence="17" key="1">
    <citation type="submission" date="2016-02" db="EMBL/GenBank/DDBJ databases">
        <title>Draft genome sequence of Microdochium bolleyi, a fungal endophyte of beachgrass.</title>
        <authorList>
            <consortium name="DOE Joint Genome Institute"/>
            <person name="David A.S."/>
            <person name="May G."/>
            <person name="Haridas S."/>
            <person name="Lim J."/>
            <person name="Wang M."/>
            <person name="Labutti K."/>
            <person name="Lipzen A."/>
            <person name="Barry K."/>
            <person name="Grigoriev I.V."/>
        </authorList>
    </citation>
    <scope>NUCLEOTIDE SEQUENCE [LARGE SCALE GENOMIC DNA]</scope>
    <source>
        <strain evidence="17">J235TASD1</strain>
    </source>
</reference>
<feature type="transmembrane region" description="Helical" evidence="14">
    <location>
        <begin position="291"/>
        <end position="319"/>
    </location>
</feature>
<evidence type="ECO:0000256" key="6">
    <source>
        <dbReference type="ARBA" id="ARBA00022837"/>
    </source>
</evidence>
<dbReference type="FunFam" id="3.40.50.1000:FF:000005">
    <property type="entry name" value="Calcium-transporting ATPase 1"/>
    <property type="match status" value="1"/>
</dbReference>
<dbReference type="GO" id="GO:0005388">
    <property type="term" value="F:P-type calcium transporter activity"/>
    <property type="evidence" value="ECO:0007669"/>
    <property type="project" value="UniProtKB-EC"/>
</dbReference>
<keyword evidence="9" id="KW-1278">Translocase</keyword>
<dbReference type="PRINTS" id="PR00119">
    <property type="entry name" value="CATATPASE"/>
</dbReference>
<dbReference type="InterPro" id="IPR023214">
    <property type="entry name" value="HAD_sf"/>
</dbReference>
<dbReference type="NCBIfam" id="TIGR01494">
    <property type="entry name" value="ATPase_P-type"/>
    <property type="match status" value="2"/>
</dbReference>
<dbReference type="OrthoDB" id="3352408at2759"/>
<accession>A0A136JDU8</accession>
<dbReference type="GO" id="GO:0005524">
    <property type="term" value="F:ATP binding"/>
    <property type="evidence" value="ECO:0007669"/>
    <property type="project" value="UniProtKB-KW"/>
</dbReference>
<evidence type="ECO:0000256" key="14">
    <source>
        <dbReference type="RuleBase" id="RU361146"/>
    </source>
</evidence>
<feature type="transmembrane region" description="Helical" evidence="14">
    <location>
        <begin position="886"/>
        <end position="906"/>
    </location>
</feature>
<sequence>MENYSTQPVDKVLAGFGVSAKAGLTDDQVIASRAKHGKNSIPEEPPTPVWELILEQFKDQLVLILLGSAAVSLLLAFLEDEGGWSAFVDPAVILTILILNAVVGVSQESSAEKAIAALQEYSATYASVIRNDGQVSRVKADFLVPGDIVSVTVGDRIPADCRLIKIESNAFAIDQAILTGESESVGKDDHAIITDENPVLQDQINMLFSGTTVVTGRARAVVVYTGSNTAIGDIHESISAQISEPTPLKQKLNDFGDSLAKVITVICILVWVINIPHFADPSHGHWSKGAIYYLKIAVSLGVAAIPEGLAVVITTCLALGTRKMAAKNAVVRSLPSVETLGSCSVICSDKTGTLTTNQMSVAKVVFLNQDGSDFEELDVQGSTYTPKGDVLRGGKVVRDLAQTSNTVRQINEVAALCNDARLNYDARSGNFTSIGEPTEGALRVLAEKIGPCAPANSNPEACVHHASGYYDSKYPRLATFEFSRDRKSMSVLVKDGSKKKLLVKGAPESILERCSHALVGADGKRVAMSSKIYDTLTREIVEYGNRGMRIIALASIDDVSSSPLINNAKSTAEYSQLEQDLTLLGLVGMLDPPRPEVAGAIKECKEAGIRVIVITGDNRNTAESICRQIGVFSEYEDLKGKSYTGREFDNLSESEQLEAAKHASLFSRVEPGHKSKLVDLLQSLGEVVAMTGDGVNDAPALKKADIGVAMGSGTDVAKLAADMVLADDNFATIEVAIEEGRSIYNNTQQFIRYLISSNIGEVVSIFVTAALGMPEALVPVQLLWVNLVTDGLPATALSFNPPDHDIMKRVPRKRDEPLIGGWLFFRYLVIGTYVGIATVAGYAWWFMYNAEGPQITFYQLSHFHRCSADFPEIGCSMFYGDMAKAASTVSLSILVVIEMFNAMNALSSSESLLTLPLWDNMMLVYAICLSMALHFALLYTPFLQGLFSILPLNWNEWKAVLIISAPVIVIDEVLKFFERQMFMQKTSVYAAEIKKKA</sequence>
<feature type="transmembrane region" description="Helical" evidence="14">
    <location>
        <begin position="918"/>
        <end position="939"/>
    </location>
</feature>
<dbReference type="SUPFAM" id="SSF81665">
    <property type="entry name" value="Calcium ATPase, transmembrane domain M"/>
    <property type="match status" value="1"/>
</dbReference>
<comment type="similarity">
    <text evidence="13 14">Belongs to the cation transport ATPase (P-type) (TC 3.A.3) family.</text>
</comment>
<dbReference type="InterPro" id="IPR018303">
    <property type="entry name" value="ATPase_P-typ_P_site"/>
</dbReference>
<comment type="function">
    <text evidence="14">Catalyzes the hydrolysis of ATP coupled with the transport of calcium.</text>
</comment>
<feature type="transmembrane region" description="Helical" evidence="14">
    <location>
        <begin position="959"/>
        <end position="977"/>
    </location>
</feature>
<evidence type="ECO:0000313" key="17">
    <source>
        <dbReference type="Proteomes" id="UP000070501"/>
    </source>
</evidence>
<evidence type="ECO:0000256" key="4">
    <source>
        <dbReference type="ARBA" id="ARBA00022692"/>
    </source>
</evidence>
<evidence type="ECO:0000256" key="10">
    <source>
        <dbReference type="ARBA" id="ARBA00022989"/>
    </source>
</evidence>
<dbReference type="Pfam" id="PF00690">
    <property type="entry name" value="Cation_ATPase_N"/>
    <property type="match status" value="1"/>
</dbReference>
<dbReference type="PROSITE" id="PS00154">
    <property type="entry name" value="ATPASE_E1_E2"/>
    <property type="match status" value="1"/>
</dbReference>
<dbReference type="Gene3D" id="3.40.1110.10">
    <property type="entry name" value="Calcium-transporting ATPase, cytoplasmic domain N"/>
    <property type="match status" value="1"/>
</dbReference>
<dbReference type="FunFam" id="1.20.1110.10:FF:000037">
    <property type="entry name" value="Calcium-transporting ATPase, putative"/>
    <property type="match status" value="1"/>
</dbReference>
<dbReference type="SUPFAM" id="SSF81660">
    <property type="entry name" value="Metal cation-transporting ATPase, ATP-binding domain N"/>
    <property type="match status" value="1"/>
</dbReference>
<dbReference type="Pfam" id="PF00122">
    <property type="entry name" value="E1-E2_ATPase"/>
    <property type="match status" value="1"/>
</dbReference>
<feature type="transmembrane region" description="Helical" evidence="14">
    <location>
        <begin position="750"/>
        <end position="771"/>
    </location>
</feature>
<evidence type="ECO:0000256" key="3">
    <source>
        <dbReference type="ARBA" id="ARBA00022568"/>
    </source>
</evidence>
<dbReference type="FunFam" id="2.70.150.10:FF:000014">
    <property type="entry name" value="Calcium-transporting ATPase, putative"/>
    <property type="match status" value="1"/>
</dbReference>
<keyword evidence="6 14" id="KW-0106">Calcium</keyword>
<dbReference type="InterPro" id="IPR008250">
    <property type="entry name" value="ATPase_P-typ_transduc_dom_A_sf"/>
</dbReference>
<keyword evidence="3 14" id="KW-0109">Calcium transport</keyword>
<name>A0A136JDU8_9PEZI</name>
<feature type="transmembrane region" description="Helical" evidence="14">
    <location>
        <begin position="61"/>
        <end position="78"/>
    </location>
</feature>
<keyword evidence="5 14" id="KW-0547">Nucleotide-binding</keyword>
<organism evidence="16 17">
    <name type="scientific">Microdochium bolleyi</name>
    <dbReference type="NCBI Taxonomy" id="196109"/>
    <lineage>
        <taxon>Eukaryota</taxon>
        <taxon>Fungi</taxon>
        <taxon>Dikarya</taxon>
        <taxon>Ascomycota</taxon>
        <taxon>Pezizomycotina</taxon>
        <taxon>Sordariomycetes</taxon>
        <taxon>Xylariomycetidae</taxon>
        <taxon>Xylariales</taxon>
        <taxon>Microdochiaceae</taxon>
        <taxon>Microdochium</taxon>
    </lineage>
</organism>
<dbReference type="Pfam" id="PF00689">
    <property type="entry name" value="Cation_ATPase_C"/>
    <property type="match status" value="1"/>
</dbReference>
<dbReference type="Gene3D" id="3.40.50.1000">
    <property type="entry name" value="HAD superfamily/HAD-like"/>
    <property type="match status" value="1"/>
</dbReference>
<dbReference type="PRINTS" id="PR00121">
    <property type="entry name" value="NAKATPASE"/>
</dbReference>
<dbReference type="Proteomes" id="UP000070501">
    <property type="component" value="Unassembled WGS sequence"/>
</dbReference>
<dbReference type="InterPro" id="IPR044492">
    <property type="entry name" value="P_typ_ATPase_HD_dom"/>
</dbReference>
<protein>
    <recommendedName>
        <fullName evidence="14">Calcium-transporting ATPase</fullName>
        <ecNumber evidence="14">7.2.2.10</ecNumber>
    </recommendedName>
</protein>
<evidence type="ECO:0000256" key="5">
    <source>
        <dbReference type="ARBA" id="ARBA00022741"/>
    </source>
</evidence>
<dbReference type="GO" id="GO:0016887">
    <property type="term" value="F:ATP hydrolysis activity"/>
    <property type="evidence" value="ECO:0007669"/>
    <property type="project" value="InterPro"/>
</dbReference>
<evidence type="ECO:0000256" key="7">
    <source>
        <dbReference type="ARBA" id="ARBA00022840"/>
    </source>
</evidence>
<dbReference type="CDD" id="cd02083">
    <property type="entry name" value="P-type_ATPase_SERCA"/>
    <property type="match status" value="1"/>
</dbReference>
<dbReference type="FunFam" id="1.20.1110.10:FF:000027">
    <property type="entry name" value="Calcium-transporting ATPase, putative"/>
    <property type="match status" value="1"/>
</dbReference>
<feature type="domain" description="Cation-transporting P-type ATPase N-terminal" evidence="15">
    <location>
        <begin position="3"/>
        <end position="77"/>
    </location>
</feature>
<dbReference type="SFLD" id="SFLDG00002">
    <property type="entry name" value="C1.7:_P-type_atpase_like"/>
    <property type="match status" value="1"/>
</dbReference>
<dbReference type="SFLD" id="SFLDF00027">
    <property type="entry name" value="p-type_atpase"/>
    <property type="match status" value="1"/>
</dbReference>
<evidence type="ECO:0000259" key="15">
    <source>
        <dbReference type="SMART" id="SM00831"/>
    </source>
</evidence>
<keyword evidence="2 14" id="KW-0813">Transport</keyword>
<feature type="transmembrane region" description="Helical" evidence="14">
    <location>
        <begin position="823"/>
        <end position="845"/>
    </location>
</feature>
<dbReference type="EC" id="7.2.2.10" evidence="14"/>
<dbReference type="SUPFAM" id="SSF56784">
    <property type="entry name" value="HAD-like"/>
    <property type="match status" value="1"/>
</dbReference>
<evidence type="ECO:0000256" key="1">
    <source>
        <dbReference type="ARBA" id="ARBA00004141"/>
    </source>
</evidence>
<dbReference type="SFLD" id="SFLDS00003">
    <property type="entry name" value="Haloacid_Dehalogenase"/>
    <property type="match status" value="1"/>
</dbReference>
<dbReference type="SUPFAM" id="SSF81653">
    <property type="entry name" value="Calcium ATPase, transduction domain A"/>
    <property type="match status" value="1"/>
</dbReference>
<keyword evidence="10 14" id="KW-1133">Transmembrane helix</keyword>
<evidence type="ECO:0000256" key="11">
    <source>
        <dbReference type="ARBA" id="ARBA00023065"/>
    </source>
</evidence>
<evidence type="ECO:0000256" key="9">
    <source>
        <dbReference type="ARBA" id="ARBA00022967"/>
    </source>
</evidence>
<keyword evidence="17" id="KW-1185">Reference proteome</keyword>
<proteinExistence type="inferred from homology"/>
<dbReference type="InterPro" id="IPR001757">
    <property type="entry name" value="P_typ_ATPase"/>
</dbReference>
<dbReference type="AlphaFoldDB" id="A0A136JDU8"/>
<dbReference type="PANTHER" id="PTHR42861">
    <property type="entry name" value="CALCIUM-TRANSPORTING ATPASE"/>
    <property type="match status" value="1"/>
</dbReference>
<dbReference type="Pfam" id="PF13246">
    <property type="entry name" value="Cation_ATPase"/>
    <property type="match status" value="1"/>
</dbReference>
<dbReference type="GO" id="GO:0016020">
    <property type="term" value="C:membrane"/>
    <property type="evidence" value="ECO:0007669"/>
    <property type="project" value="UniProtKB-SubCell"/>
</dbReference>
<keyword evidence="7 14" id="KW-0067">ATP-binding</keyword>
<gene>
    <name evidence="16" type="ORF">Micbo1qcDRAFT_130873</name>
</gene>
<evidence type="ECO:0000256" key="2">
    <source>
        <dbReference type="ARBA" id="ARBA00022448"/>
    </source>
</evidence>
<dbReference type="InterPro" id="IPR036412">
    <property type="entry name" value="HAD-like_sf"/>
</dbReference>
<evidence type="ECO:0000256" key="13">
    <source>
        <dbReference type="ARBA" id="ARBA00038148"/>
    </source>
</evidence>
<dbReference type="FunFam" id="3.40.1110.10:FF:000003">
    <property type="entry name" value="Calcium-transporting ATPase"/>
    <property type="match status" value="1"/>
</dbReference>
<dbReference type="InterPro" id="IPR004014">
    <property type="entry name" value="ATPase_P-typ_cation-transptr_N"/>
</dbReference>
<dbReference type="InterPro" id="IPR023299">
    <property type="entry name" value="ATPase_P-typ_cyto_dom_N"/>
</dbReference>
<dbReference type="Pfam" id="PF08282">
    <property type="entry name" value="Hydrolase_3"/>
    <property type="match status" value="1"/>
</dbReference>
<dbReference type="Gene3D" id="2.70.150.10">
    <property type="entry name" value="Calcium-transporting ATPase, cytoplasmic transduction domain A"/>
    <property type="match status" value="1"/>
</dbReference>
<feature type="transmembrane region" description="Helical" evidence="14">
    <location>
        <begin position="84"/>
        <end position="103"/>
    </location>
</feature>
<dbReference type="Gene3D" id="1.20.1110.10">
    <property type="entry name" value="Calcium-transporting ATPase, transmembrane domain"/>
    <property type="match status" value="1"/>
</dbReference>
<feature type="transmembrane region" description="Helical" evidence="14">
    <location>
        <begin position="259"/>
        <end position="279"/>
    </location>
</feature>
<evidence type="ECO:0000313" key="16">
    <source>
        <dbReference type="EMBL" id="KXJ95341.1"/>
    </source>
</evidence>
<comment type="catalytic activity">
    <reaction evidence="14">
        <text>Ca(2+)(in) + ATP + H2O = Ca(2+)(out) + ADP + phosphate + H(+)</text>
        <dbReference type="Rhea" id="RHEA:18105"/>
        <dbReference type="ChEBI" id="CHEBI:15377"/>
        <dbReference type="ChEBI" id="CHEBI:15378"/>
        <dbReference type="ChEBI" id="CHEBI:29108"/>
        <dbReference type="ChEBI" id="CHEBI:30616"/>
        <dbReference type="ChEBI" id="CHEBI:43474"/>
        <dbReference type="ChEBI" id="CHEBI:456216"/>
        <dbReference type="EC" id="7.2.2.10"/>
    </reaction>
</comment>
<keyword evidence="12 14" id="KW-0472">Membrane</keyword>
<dbReference type="STRING" id="196109.A0A136JDU8"/>
<keyword evidence="11 14" id="KW-0406">Ion transport</keyword>